<sequence>MKDKVFEKVWRKLQAELTKLPKQGVYEFTPQDLREFSRKVWELGRGENEGGACRGGKTNHE</sequence>
<name>A0A6M3LVP8_9ZZZZ</name>
<dbReference type="AlphaFoldDB" id="A0A6M3LVP8"/>
<protein>
    <submittedName>
        <fullName evidence="1">Uncharacterized protein</fullName>
    </submittedName>
</protein>
<reference evidence="1" key="1">
    <citation type="submission" date="2020-03" db="EMBL/GenBank/DDBJ databases">
        <title>The deep terrestrial virosphere.</title>
        <authorList>
            <person name="Holmfeldt K."/>
            <person name="Nilsson E."/>
            <person name="Simone D."/>
            <person name="Lopez-Fernandez M."/>
            <person name="Wu X."/>
            <person name="de Brujin I."/>
            <person name="Lundin D."/>
            <person name="Andersson A."/>
            <person name="Bertilsson S."/>
            <person name="Dopson M."/>
        </authorList>
    </citation>
    <scope>NUCLEOTIDE SEQUENCE</scope>
    <source>
        <strain evidence="1">MM415B07727</strain>
    </source>
</reference>
<accession>A0A6M3LVP8</accession>
<proteinExistence type="predicted"/>
<dbReference type="EMBL" id="MT143421">
    <property type="protein sequence ID" value="QJA96658.1"/>
    <property type="molecule type" value="Genomic_DNA"/>
</dbReference>
<organism evidence="1">
    <name type="scientific">viral metagenome</name>
    <dbReference type="NCBI Taxonomy" id="1070528"/>
    <lineage>
        <taxon>unclassified sequences</taxon>
        <taxon>metagenomes</taxon>
        <taxon>organismal metagenomes</taxon>
    </lineage>
</organism>
<evidence type="ECO:0000313" key="1">
    <source>
        <dbReference type="EMBL" id="QJA96658.1"/>
    </source>
</evidence>
<gene>
    <name evidence="1" type="ORF">MM415B07727_0009</name>
</gene>